<dbReference type="SUPFAM" id="SSF103473">
    <property type="entry name" value="MFS general substrate transporter"/>
    <property type="match status" value="1"/>
</dbReference>
<evidence type="ECO:0000256" key="2">
    <source>
        <dbReference type="ARBA" id="ARBA00006236"/>
    </source>
</evidence>
<feature type="transmembrane region" description="Helical" evidence="8">
    <location>
        <begin position="170"/>
        <end position="189"/>
    </location>
</feature>
<proteinExistence type="inferred from homology"/>
<feature type="domain" description="Major facilitator superfamily (MFS) profile" evidence="9">
    <location>
        <begin position="12"/>
        <end position="400"/>
    </location>
</feature>
<reference evidence="10 11" key="1">
    <citation type="submission" date="2021-11" db="EMBL/GenBank/DDBJ databases">
        <title>Genomic of Niabella pedocola.</title>
        <authorList>
            <person name="Wu T."/>
        </authorList>
    </citation>
    <scope>NUCLEOTIDE SEQUENCE [LARGE SCALE GENOMIC DNA]</scope>
    <source>
        <strain evidence="10 11">JCM 31011</strain>
    </source>
</reference>
<name>A0ABS8PWP2_9BACT</name>
<dbReference type="Proteomes" id="UP001199816">
    <property type="component" value="Unassembled WGS sequence"/>
</dbReference>
<evidence type="ECO:0000313" key="11">
    <source>
        <dbReference type="Proteomes" id="UP001199816"/>
    </source>
</evidence>
<keyword evidence="7 8" id="KW-0472">Membrane</keyword>
<accession>A0ABS8PWP2</accession>
<evidence type="ECO:0000259" key="9">
    <source>
        <dbReference type="PROSITE" id="PS50850"/>
    </source>
</evidence>
<evidence type="ECO:0000256" key="4">
    <source>
        <dbReference type="ARBA" id="ARBA00022475"/>
    </source>
</evidence>
<dbReference type="EMBL" id="JAJNEC010000007">
    <property type="protein sequence ID" value="MCD2425493.1"/>
    <property type="molecule type" value="Genomic_DNA"/>
</dbReference>
<dbReference type="InterPro" id="IPR011701">
    <property type="entry name" value="MFS"/>
</dbReference>
<feature type="transmembrane region" description="Helical" evidence="8">
    <location>
        <begin position="50"/>
        <end position="69"/>
    </location>
</feature>
<dbReference type="PROSITE" id="PS50850">
    <property type="entry name" value="MFS"/>
    <property type="match status" value="1"/>
</dbReference>
<comment type="subcellular location">
    <subcellularLocation>
        <location evidence="1">Cell membrane</location>
        <topology evidence="1">Multi-pass membrane protein</topology>
    </subcellularLocation>
</comment>
<organism evidence="10 11">
    <name type="scientific">Niabella pedocola</name>
    <dbReference type="NCBI Taxonomy" id="1752077"/>
    <lineage>
        <taxon>Bacteria</taxon>
        <taxon>Pseudomonadati</taxon>
        <taxon>Bacteroidota</taxon>
        <taxon>Chitinophagia</taxon>
        <taxon>Chitinophagales</taxon>
        <taxon>Chitinophagaceae</taxon>
        <taxon>Niabella</taxon>
    </lineage>
</organism>
<feature type="transmembrane region" description="Helical" evidence="8">
    <location>
        <begin position="257"/>
        <end position="277"/>
    </location>
</feature>
<feature type="transmembrane region" description="Helical" evidence="8">
    <location>
        <begin position="350"/>
        <end position="369"/>
    </location>
</feature>
<keyword evidence="3" id="KW-0813">Transport</keyword>
<evidence type="ECO:0000256" key="7">
    <source>
        <dbReference type="ARBA" id="ARBA00023136"/>
    </source>
</evidence>
<feature type="transmembrane region" description="Helical" evidence="8">
    <location>
        <begin position="139"/>
        <end position="164"/>
    </location>
</feature>
<evidence type="ECO:0000256" key="8">
    <source>
        <dbReference type="SAM" id="Phobius"/>
    </source>
</evidence>
<comment type="similarity">
    <text evidence="2">Belongs to the major facilitator superfamily. Bcr/CmlA family.</text>
</comment>
<evidence type="ECO:0000256" key="5">
    <source>
        <dbReference type="ARBA" id="ARBA00022692"/>
    </source>
</evidence>
<evidence type="ECO:0000313" key="10">
    <source>
        <dbReference type="EMBL" id="MCD2425493.1"/>
    </source>
</evidence>
<dbReference type="PANTHER" id="PTHR23502">
    <property type="entry name" value="MAJOR FACILITATOR SUPERFAMILY"/>
    <property type="match status" value="1"/>
</dbReference>
<dbReference type="NCBIfam" id="TIGR00710">
    <property type="entry name" value="efflux_Bcr_CflA"/>
    <property type="match status" value="1"/>
</dbReference>
<dbReference type="Gene3D" id="1.20.1720.10">
    <property type="entry name" value="Multidrug resistance protein D"/>
    <property type="match status" value="1"/>
</dbReference>
<sequence>MQTTDINNKRTRVVLIAILGLLTAIGPFSIDMYLPGFPAMAKDLHTSINTIAYSLSSFFIGLCIGQLISGPLLDRYGRKRPLVIGLVIYIAASIGCVLVRTPEALIVLRFIQALGCCVSMVAPRAITRDLFPLEDNAKVLSLLILLLGVSPILAPTFGSYVVAYYQWQDVFIILALIAAATLAAVIFRFRESRAPDASVSLKPRPILNAFGGVLKNPQFFTYAFAGGISFAGLFAYLSGSPYLFMEYFGVSKTAYGAIFAIIAAGLIGSSQLNAVLLKKYSSEQLVTASILLQTIIGFVLLAGITTGILGLYGTIAVIFLLFCTLGISSPNTAALSILPFSKEAGSASALLGALQMGLGALAAALTGVFDNKTPAPLAIIIAASGLLALVLLLAGQRRIKQAPAAEEAAPVEAVAEQEAEEACIIA</sequence>
<comment type="caution">
    <text evidence="10">The sequence shown here is derived from an EMBL/GenBank/DDBJ whole genome shotgun (WGS) entry which is preliminary data.</text>
</comment>
<keyword evidence="6 8" id="KW-1133">Transmembrane helix</keyword>
<dbReference type="InterPro" id="IPR004812">
    <property type="entry name" value="Efflux_drug-R_Bcr/CmlA"/>
</dbReference>
<feature type="transmembrane region" description="Helical" evidence="8">
    <location>
        <begin position="219"/>
        <end position="237"/>
    </location>
</feature>
<feature type="transmembrane region" description="Helical" evidence="8">
    <location>
        <begin position="12"/>
        <end position="30"/>
    </location>
</feature>
<feature type="transmembrane region" description="Helical" evidence="8">
    <location>
        <begin position="289"/>
        <end position="309"/>
    </location>
</feature>
<dbReference type="PANTHER" id="PTHR23502:SF132">
    <property type="entry name" value="POLYAMINE TRANSPORTER 2-RELATED"/>
    <property type="match status" value="1"/>
</dbReference>
<feature type="transmembrane region" description="Helical" evidence="8">
    <location>
        <begin position="375"/>
        <end position="394"/>
    </location>
</feature>
<protein>
    <submittedName>
        <fullName evidence="10">Multidrug effflux MFS transporter</fullName>
    </submittedName>
</protein>
<feature type="transmembrane region" description="Helical" evidence="8">
    <location>
        <begin position="315"/>
        <end position="338"/>
    </location>
</feature>
<feature type="transmembrane region" description="Helical" evidence="8">
    <location>
        <begin position="106"/>
        <end position="127"/>
    </location>
</feature>
<dbReference type="PROSITE" id="PS00216">
    <property type="entry name" value="SUGAR_TRANSPORT_1"/>
    <property type="match status" value="1"/>
</dbReference>
<dbReference type="InterPro" id="IPR020846">
    <property type="entry name" value="MFS_dom"/>
</dbReference>
<dbReference type="RefSeq" id="WP_231007997.1">
    <property type="nucleotide sequence ID" value="NZ_JAJNEC010000007.1"/>
</dbReference>
<evidence type="ECO:0000256" key="3">
    <source>
        <dbReference type="ARBA" id="ARBA00022448"/>
    </source>
</evidence>
<dbReference type="InterPro" id="IPR036259">
    <property type="entry name" value="MFS_trans_sf"/>
</dbReference>
<keyword evidence="11" id="KW-1185">Reference proteome</keyword>
<dbReference type="CDD" id="cd17320">
    <property type="entry name" value="MFS_MdfA_MDR_like"/>
    <property type="match status" value="1"/>
</dbReference>
<keyword evidence="5 8" id="KW-0812">Transmembrane</keyword>
<feature type="transmembrane region" description="Helical" evidence="8">
    <location>
        <begin position="81"/>
        <end position="100"/>
    </location>
</feature>
<dbReference type="Pfam" id="PF07690">
    <property type="entry name" value="MFS_1"/>
    <property type="match status" value="1"/>
</dbReference>
<dbReference type="InterPro" id="IPR005829">
    <property type="entry name" value="Sugar_transporter_CS"/>
</dbReference>
<evidence type="ECO:0000256" key="1">
    <source>
        <dbReference type="ARBA" id="ARBA00004651"/>
    </source>
</evidence>
<keyword evidence="4" id="KW-1003">Cell membrane</keyword>
<evidence type="ECO:0000256" key="6">
    <source>
        <dbReference type="ARBA" id="ARBA00022989"/>
    </source>
</evidence>
<gene>
    <name evidence="10" type="ORF">LQ567_22100</name>
</gene>